<organism evidence="1 2">
    <name type="scientific">Pseudovibrio axinellae</name>
    <dbReference type="NCBI Taxonomy" id="989403"/>
    <lineage>
        <taxon>Bacteria</taxon>
        <taxon>Pseudomonadati</taxon>
        <taxon>Pseudomonadota</taxon>
        <taxon>Alphaproteobacteria</taxon>
        <taxon>Hyphomicrobiales</taxon>
        <taxon>Stappiaceae</taxon>
        <taxon>Pseudovibrio</taxon>
    </lineage>
</organism>
<name>A0A165SVR2_9HYPH</name>
<gene>
    <name evidence="1" type="ORF">PsAD2_04620</name>
</gene>
<dbReference type="Proteomes" id="UP000076577">
    <property type="component" value="Unassembled WGS sequence"/>
</dbReference>
<dbReference type="PATRIC" id="fig|989403.3.peg.5060"/>
<dbReference type="AlphaFoldDB" id="A0A165SVR2"/>
<dbReference type="EMBL" id="LMCB01000161">
    <property type="protein sequence ID" value="KZL04537.1"/>
    <property type="molecule type" value="Genomic_DNA"/>
</dbReference>
<protein>
    <submittedName>
        <fullName evidence="1">Uncharacterized protein</fullName>
    </submittedName>
</protein>
<dbReference type="STRING" id="989403.SAMN05421798_10488"/>
<keyword evidence="2" id="KW-1185">Reference proteome</keyword>
<comment type="caution">
    <text evidence="1">The sequence shown here is derived from an EMBL/GenBank/DDBJ whole genome shotgun (WGS) entry which is preliminary data.</text>
</comment>
<reference evidence="1 2" key="1">
    <citation type="journal article" date="2016" name="Front. Microbiol.">
        <title>Comparative Genomic Analysis Reveals a Diverse Repertoire of Genes Involved in Prokaryote-Eukaryote Interactions within the Pseudovibrio Genus.</title>
        <authorList>
            <person name="Romano S."/>
            <person name="Fernandez-Guerra A."/>
            <person name="Reen F.J."/>
            <person name="Glockner F.O."/>
            <person name="Crowley S.P."/>
            <person name="O'Sullivan O."/>
            <person name="Cotter P.D."/>
            <person name="Adams C."/>
            <person name="Dobson A.D."/>
            <person name="O'Gara F."/>
        </authorList>
    </citation>
    <scope>NUCLEOTIDE SEQUENCE [LARGE SCALE GENOMIC DNA]</scope>
    <source>
        <strain evidence="1 2">Ad2</strain>
    </source>
</reference>
<proteinExistence type="predicted"/>
<dbReference type="RefSeq" id="WP_068011134.1">
    <property type="nucleotide sequence ID" value="NZ_FOFM01000004.1"/>
</dbReference>
<dbReference type="OrthoDB" id="7770576at2"/>
<sequence length="192" mass="21866">MARAKSIKLLIFIDFPDGKIRIWDGSGPYIDRDGNRWRGAGEIPSDALDVLEFPFAGEAVTRDISLEGVPQIIYDHGFDEMTAKDLIGSKFQVLIQDCDGDDQPLDAPPSVIQTLQIVDFFFDEMRKDGSIFYRMTMKLANRFLLRRMNDQAVLSDVNQKARSAVLNPAGTPDQFCERVPLMRIQKIRWPRV</sequence>
<evidence type="ECO:0000313" key="2">
    <source>
        <dbReference type="Proteomes" id="UP000076577"/>
    </source>
</evidence>
<accession>A0A165SVR2</accession>
<evidence type="ECO:0000313" key="1">
    <source>
        <dbReference type="EMBL" id="KZL04537.1"/>
    </source>
</evidence>